<organism evidence="1 2">
    <name type="scientific">Botrimarina colliarenosi</name>
    <dbReference type="NCBI Taxonomy" id="2528001"/>
    <lineage>
        <taxon>Bacteria</taxon>
        <taxon>Pseudomonadati</taxon>
        <taxon>Planctomycetota</taxon>
        <taxon>Planctomycetia</taxon>
        <taxon>Pirellulales</taxon>
        <taxon>Lacipirellulaceae</taxon>
        <taxon>Botrimarina</taxon>
    </lineage>
</organism>
<name>A0A5C6AJE4_9BACT</name>
<evidence type="ECO:0000313" key="2">
    <source>
        <dbReference type="Proteomes" id="UP000317421"/>
    </source>
</evidence>
<gene>
    <name evidence="1" type="ORF">Pla108_04580</name>
</gene>
<dbReference type="AlphaFoldDB" id="A0A5C6AJE4"/>
<dbReference type="RefSeq" id="WP_197526174.1">
    <property type="nucleotide sequence ID" value="NZ_SJPR01000001.1"/>
</dbReference>
<dbReference type="Proteomes" id="UP000317421">
    <property type="component" value="Unassembled WGS sequence"/>
</dbReference>
<keyword evidence="2" id="KW-1185">Reference proteome</keyword>
<evidence type="ECO:0000313" key="1">
    <source>
        <dbReference type="EMBL" id="TWT99516.1"/>
    </source>
</evidence>
<protein>
    <submittedName>
        <fullName evidence="1">Uncharacterized protein</fullName>
    </submittedName>
</protein>
<dbReference type="EMBL" id="SJPR01000001">
    <property type="protein sequence ID" value="TWT99516.1"/>
    <property type="molecule type" value="Genomic_DNA"/>
</dbReference>
<sequence>MIRGQFLLLERTSPDSLGGRFLVIPFDEIAMVKFTDPLTQPVLEAAGFVGHLSK</sequence>
<proteinExistence type="predicted"/>
<comment type="caution">
    <text evidence="1">The sequence shown here is derived from an EMBL/GenBank/DDBJ whole genome shotgun (WGS) entry which is preliminary data.</text>
</comment>
<accession>A0A5C6AJE4</accession>
<reference evidence="1 2" key="1">
    <citation type="submission" date="2019-02" db="EMBL/GenBank/DDBJ databases">
        <title>Deep-cultivation of Planctomycetes and their phenomic and genomic characterization uncovers novel biology.</title>
        <authorList>
            <person name="Wiegand S."/>
            <person name="Jogler M."/>
            <person name="Boedeker C."/>
            <person name="Pinto D."/>
            <person name="Vollmers J."/>
            <person name="Rivas-Marin E."/>
            <person name="Kohn T."/>
            <person name="Peeters S.H."/>
            <person name="Heuer A."/>
            <person name="Rast P."/>
            <person name="Oberbeckmann S."/>
            <person name="Bunk B."/>
            <person name="Jeske O."/>
            <person name="Meyerdierks A."/>
            <person name="Storesund J.E."/>
            <person name="Kallscheuer N."/>
            <person name="Luecker S."/>
            <person name="Lage O.M."/>
            <person name="Pohl T."/>
            <person name="Merkel B.J."/>
            <person name="Hornburger P."/>
            <person name="Mueller R.-W."/>
            <person name="Bruemmer F."/>
            <person name="Labrenz M."/>
            <person name="Spormann A.M."/>
            <person name="Op Den Camp H."/>
            <person name="Overmann J."/>
            <person name="Amann R."/>
            <person name="Jetten M.S.M."/>
            <person name="Mascher T."/>
            <person name="Medema M.H."/>
            <person name="Devos D.P."/>
            <person name="Kaster A.-K."/>
            <person name="Ovreas L."/>
            <person name="Rohde M."/>
            <person name="Galperin M.Y."/>
            <person name="Jogler C."/>
        </authorList>
    </citation>
    <scope>NUCLEOTIDE SEQUENCE [LARGE SCALE GENOMIC DNA]</scope>
    <source>
        <strain evidence="1 2">Pla108</strain>
    </source>
</reference>